<dbReference type="EMBL" id="CDPU01000024">
    <property type="protein sequence ID" value="CEO51694.1"/>
    <property type="molecule type" value="Genomic_DNA"/>
</dbReference>
<organism evidence="6">
    <name type="scientific">Bionectria ochroleuca</name>
    <name type="common">Gliocladium roseum</name>
    <dbReference type="NCBI Taxonomy" id="29856"/>
    <lineage>
        <taxon>Eukaryota</taxon>
        <taxon>Fungi</taxon>
        <taxon>Dikarya</taxon>
        <taxon>Ascomycota</taxon>
        <taxon>Pezizomycotina</taxon>
        <taxon>Sordariomycetes</taxon>
        <taxon>Hypocreomycetidae</taxon>
        <taxon>Hypocreales</taxon>
        <taxon>Bionectriaceae</taxon>
        <taxon>Clonostachys</taxon>
    </lineage>
</organism>
<feature type="compositionally biased region" description="Polar residues" evidence="4">
    <location>
        <begin position="71"/>
        <end position="92"/>
    </location>
</feature>
<dbReference type="InterPro" id="IPR001965">
    <property type="entry name" value="Znf_PHD"/>
</dbReference>
<feature type="region of interest" description="Disordered" evidence="4">
    <location>
        <begin position="224"/>
        <end position="279"/>
    </location>
</feature>
<keyword evidence="2" id="KW-0863">Zinc-finger</keyword>
<feature type="region of interest" description="Disordered" evidence="4">
    <location>
        <begin position="63"/>
        <end position="105"/>
    </location>
</feature>
<feature type="compositionally biased region" description="Polar residues" evidence="4">
    <location>
        <begin position="465"/>
        <end position="474"/>
    </location>
</feature>
<name>A0A0B7K3C4_BIOOC</name>
<feature type="region of interest" description="Disordered" evidence="4">
    <location>
        <begin position="399"/>
        <end position="422"/>
    </location>
</feature>
<dbReference type="GO" id="GO:0008270">
    <property type="term" value="F:zinc ion binding"/>
    <property type="evidence" value="ECO:0007669"/>
    <property type="project" value="UniProtKB-KW"/>
</dbReference>
<dbReference type="Gene3D" id="3.30.40.10">
    <property type="entry name" value="Zinc/RING finger domain, C3HC4 (zinc finger)"/>
    <property type="match status" value="1"/>
</dbReference>
<dbReference type="InterPro" id="IPR000845">
    <property type="entry name" value="Nucleoside_phosphorylase_d"/>
</dbReference>
<feature type="domain" description="Zinc finger PHD-type" evidence="5">
    <location>
        <begin position="309"/>
        <end position="394"/>
    </location>
</feature>
<dbReference type="SMART" id="SM00249">
    <property type="entry name" value="PHD"/>
    <property type="match status" value="1"/>
</dbReference>
<keyword evidence="1" id="KW-0479">Metal-binding</keyword>
<dbReference type="InterPro" id="IPR013083">
    <property type="entry name" value="Znf_RING/FYVE/PHD"/>
</dbReference>
<feature type="region of interest" description="Disordered" evidence="4">
    <location>
        <begin position="445"/>
        <end position="494"/>
    </location>
</feature>
<dbReference type="InterPro" id="IPR035994">
    <property type="entry name" value="Nucleoside_phosphorylase_sf"/>
</dbReference>
<evidence type="ECO:0000256" key="4">
    <source>
        <dbReference type="SAM" id="MobiDB-lite"/>
    </source>
</evidence>
<evidence type="ECO:0000256" key="3">
    <source>
        <dbReference type="ARBA" id="ARBA00022833"/>
    </source>
</evidence>
<dbReference type="PANTHER" id="PTHR46082:SF11">
    <property type="entry name" value="AAA+ ATPASE DOMAIN-CONTAINING PROTEIN-RELATED"/>
    <property type="match status" value="1"/>
</dbReference>
<feature type="region of interest" description="Disordered" evidence="4">
    <location>
        <begin position="1"/>
        <end position="29"/>
    </location>
</feature>
<feature type="region of interest" description="Disordered" evidence="4">
    <location>
        <begin position="510"/>
        <end position="543"/>
    </location>
</feature>
<gene>
    <name evidence="6" type="ORF">BN869_000007752_1</name>
</gene>
<evidence type="ECO:0000256" key="2">
    <source>
        <dbReference type="ARBA" id="ARBA00022771"/>
    </source>
</evidence>
<proteinExistence type="predicted"/>
<evidence type="ECO:0000256" key="1">
    <source>
        <dbReference type="ARBA" id="ARBA00022723"/>
    </source>
</evidence>
<sequence>MERQGHSKRGENADTLTCAPDEDTSNEASEAALNVLRTIDCPDGSACTAFRCLYGHETRAENQDPDLFNSRYDSAQGQTTQRHSIPVESSLSPDVPEAPSCLQAPTGVPKDVSAFLLSSQDTDNGPVNAAANDLSTIPKEHAKIENVSSHDALTPASAVWPQMSPKISGTVLPSIRRLWEMQEEGQETKTKFSPDTWDLQGYPSILSARSPLPQSEVHEYVLFDNPRPQPSHYSAKDQASPSCPETFSRPADGQDRYDKPGPGPAHHHDLPKAQPMEPQIEGDWPGIYMPRSLGAKDSGQLQDSGQLSRCMYCKQKLDRDPDAESALSLSCRKCGEHAHQQCATNPPYPGDTTNLGDRDIIISSNFDMESDVGFLSMFPEPEFSPTNWTCPNCVEDASESDGNAKRSLESSASPEPLTRKKTDAMLEILSKEDIILKQEMMSKALKEGSDPTESNMAPPKRNPSIKPTVNNQLNKDFGHINTHQIPVPNEDSDSSTFKDFVSKFSLDHTASASADGGRDSQLNKNTRGIGADEVPVPDEELGPSTFKDFVSRFSLDHSASASADAGQAQHGELARAIEAATDSGYGSQLAIGTQKSFIQHHPVDAQYDTDAGFDDTATEYSDTSSVATWKKESYIEEFVDDLVARVRELQPDEETLNRISALLPDLLKAFALRVGYNAPSRMHRDVMYFIHKYRGMISSNFKEKSLHQGEDASDETSMPGESDRIPLQDFIKSWFSSLSNVEIRPENESLDPIPRSDDSDSETQASAHTDTCQDVTEGDNDAWLRSYRDFIRSSEVFQWLLGRLYVESSLVATEPRAMEAIRTKIISSLRPSRRISRNVSSECFNASFCVGWDPFGFLQSQEYGLNVAEVTSRIITLTGSENDAQALTCSQYMSQTWPTTGSLTLKVIKDVLLSGPNHLQKCTYPDGTTFDARLHDSMFTAQVTGLADSIAEIGEQIAWISASLRTSHLSRGLLHCTPIISRVSVKLPNLQTPQSKSRPNVTFDINILSEEVTKPVKPEDGQCWHNMFLNPVVVKGFPIRRKAEKNSGVEVTLDIMAGLARTNMLDEFKGMTFIKGFSTLLVPTQKVKETILWHLFYNEDGTRISFNDHNLPHIERVSSLELTNSRHVVGWCSEARFFPGSAQCNYTIGASGLPKPHQGCALANLFVSPGRCIVSNALYSLGKKDTPFHVARNGYIPKLQWLSTKLVLLWDEQDKRGWLVNGTSALLYLVRSSLEHNSRDKFRSAFIFKKDDLKESPNPYTADSANDVLINEENCALKFDINMEHRARGVLEGWDFKDLATNRDPLYPRISHLEATGKAWVDFARAAQVITLFGKGFGELIKPAGSGICQYWSELPKQNYYIAACLSDLDLWVENNDHYNDDQVRLTENIIWHTPSPYLFGSCRCVGSLGPDHCEPVQTLVPVSLSHILLPRRVQIPSQGRGAVIFGQHSTFNWVWGDYGDPEQGKLSSDISSKRSEAGSSFADSGISLERSKSTLSRESSTPELKRRLAELDYDNGSVMANSFTSIMGGSHEHSLRDPMNYTVGILCALPKESLAVRALFDKCNGKPDLSFGDSNHYSLGQIGKHMVVVACLPEGEYGTNPAAESASNMKRSFPAIQFCLLIGIGGGAPSEQNDIRLGDVVVSKPTKTFPGVIQYDRGKANENSDFQLTGALQRPPRFLMTAVSSLSSDPNLPSDPLEPYLQEIIQRVPDSKKSRYQHPGQEYDELFHEVCSKCQARERCINRERHLRRRAPRPNNSPEIHYGLIASGNLVIKDAQVRDQWVKKYGVMCFEMEAAGVMNTFPCLVIRGICDYSDSYKNEKWQDPKISAVSSNGHLSITMRQFTFISLALAGFSTVTNAFQVIGTDFSTVVSQQLFSDGKTLYLGDYTLLGNSEAAPVDFDESVATAWVATPVATDDTTPTWSGLYLAVPSSTDVGYSAVLLDPSADLSNYWHEFYVYNPIILVQTDSVGLQDYWYAVKSGIDGVWKLEWQNSGDDATRIQLRKSS</sequence>
<dbReference type="GO" id="GO:0009116">
    <property type="term" value="P:nucleoside metabolic process"/>
    <property type="evidence" value="ECO:0007669"/>
    <property type="project" value="InterPro"/>
</dbReference>
<feature type="compositionally biased region" description="Polar residues" evidence="4">
    <location>
        <begin position="762"/>
        <end position="774"/>
    </location>
</feature>
<accession>A0A0B7K3C4</accession>
<dbReference type="PANTHER" id="PTHR46082">
    <property type="entry name" value="ATP/GTP-BINDING PROTEIN-RELATED"/>
    <property type="match status" value="1"/>
</dbReference>
<keyword evidence="3" id="KW-0862">Zinc</keyword>
<evidence type="ECO:0000259" key="5">
    <source>
        <dbReference type="SMART" id="SM00249"/>
    </source>
</evidence>
<protein>
    <recommendedName>
        <fullName evidence="5">Zinc finger PHD-type domain-containing protein</fullName>
    </recommendedName>
</protein>
<dbReference type="InterPro" id="IPR053137">
    <property type="entry name" value="NLR-like"/>
</dbReference>
<feature type="compositionally biased region" description="Basic and acidic residues" evidence="4">
    <location>
        <begin position="1"/>
        <end position="12"/>
    </location>
</feature>
<feature type="region of interest" description="Disordered" evidence="4">
    <location>
        <begin position="746"/>
        <end position="774"/>
    </location>
</feature>
<dbReference type="Gene3D" id="3.40.50.1580">
    <property type="entry name" value="Nucleoside phosphorylase domain"/>
    <property type="match status" value="1"/>
</dbReference>
<dbReference type="GO" id="GO:0003824">
    <property type="term" value="F:catalytic activity"/>
    <property type="evidence" value="ECO:0007669"/>
    <property type="project" value="InterPro"/>
</dbReference>
<reference evidence="6" key="1">
    <citation type="submission" date="2015-01" db="EMBL/GenBank/DDBJ databases">
        <authorList>
            <person name="Durling Mikael"/>
        </authorList>
    </citation>
    <scope>NUCLEOTIDE SEQUENCE</scope>
</reference>
<dbReference type="SUPFAM" id="SSF53167">
    <property type="entry name" value="Purine and uridine phosphorylases"/>
    <property type="match status" value="1"/>
</dbReference>
<evidence type="ECO:0000313" key="6">
    <source>
        <dbReference type="EMBL" id="CEO51694.1"/>
    </source>
</evidence>
<dbReference type="Pfam" id="PF01048">
    <property type="entry name" value="PNP_UDP_1"/>
    <property type="match status" value="1"/>
</dbReference>